<dbReference type="GO" id="GO:0140694">
    <property type="term" value="P:membraneless organelle assembly"/>
    <property type="evidence" value="ECO:0007669"/>
    <property type="project" value="UniProtKB-ARBA"/>
</dbReference>
<protein>
    <recommendedName>
        <fullName evidence="7">Centromere-associated protein E</fullName>
    </recommendedName>
    <alternativeName>
        <fullName evidence="8">Centromere protein E</fullName>
    </alternativeName>
</protein>
<dbReference type="GO" id="GO:0007018">
    <property type="term" value="P:microtubule-based movement"/>
    <property type="evidence" value="ECO:0007669"/>
    <property type="project" value="InterPro"/>
</dbReference>
<dbReference type="GO" id="GO:0008017">
    <property type="term" value="F:microtubule binding"/>
    <property type="evidence" value="ECO:0007669"/>
    <property type="project" value="InterPro"/>
</dbReference>
<dbReference type="InterPro" id="IPR027640">
    <property type="entry name" value="Kinesin-like_fam"/>
</dbReference>
<dbReference type="Gene3D" id="3.40.850.10">
    <property type="entry name" value="Kinesin motor domain"/>
    <property type="match status" value="1"/>
</dbReference>
<dbReference type="Gene3D" id="1.10.287.1490">
    <property type="match status" value="2"/>
</dbReference>
<keyword evidence="4 10" id="KW-0175">Coiled coil</keyword>
<feature type="coiled-coil region" evidence="10">
    <location>
        <begin position="715"/>
        <end position="1005"/>
    </location>
</feature>
<evidence type="ECO:0000259" key="13">
    <source>
        <dbReference type="PROSITE" id="PS50067"/>
    </source>
</evidence>
<keyword evidence="6" id="KW-0963">Cytoplasm</keyword>
<evidence type="ECO:0000256" key="10">
    <source>
        <dbReference type="SAM" id="Coils"/>
    </source>
</evidence>
<feature type="compositionally biased region" description="Polar residues" evidence="11">
    <location>
        <begin position="2347"/>
        <end position="2359"/>
    </location>
</feature>
<feature type="region of interest" description="Disordered" evidence="11">
    <location>
        <begin position="1014"/>
        <end position="1045"/>
    </location>
</feature>
<dbReference type="PROSITE" id="PS50067">
    <property type="entry name" value="KINESIN_MOTOR_2"/>
    <property type="match status" value="1"/>
</dbReference>
<keyword evidence="5 9" id="KW-0505">Motor protein</keyword>
<dbReference type="GO" id="GO:0005874">
    <property type="term" value="C:microtubule"/>
    <property type="evidence" value="ECO:0007669"/>
    <property type="project" value="TreeGrafter"/>
</dbReference>
<feature type="compositionally biased region" description="Low complexity" evidence="11">
    <location>
        <begin position="1024"/>
        <end position="1036"/>
    </location>
</feature>
<dbReference type="GO" id="GO:0042327">
    <property type="term" value="P:positive regulation of phosphorylation"/>
    <property type="evidence" value="ECO:0007669"/>
    <property type="project" value="UniProtKB-ARBA"/>
</dbReference>
<dbReference type="PANTHER" id="PTHR47968:SF75">
    <property type="entry name" value="CENTROMERE-ASSOCIATED PROTEIN E"/>
    <property type="match status" value="1"/>
</dbReference>
<dbReference type="InterPro" id="IPR036961">
    <property type="entry name" value="Kinesin_motor_dom_sf"/>
</dbReference>
<evidence type="ECO:0000256" key="2">
    <source>
        <dbReference type="ARBA" id="ARBA00022741"/>
    </source>
</evidence>
<organism evidence="14 15">
    <name type="scientific">Lucilia cuprina</name>
    <name type="common">Green bottle fly</name>
    <name type="synonym">Australian sheep blowfly</name>
    <dbReference type="NCBI Taxonomy" id="7375"/>
    <lineage>
        <taxon>Eukaryota</taxon>
        <taxon>Metazoa</taxon>
        <taxon>Ecdysozoa</taxon>
        <taxon>Arthropoda</taxon>
        <taxon>Hexapoda</taxon>
        <taxon>Insecta</taxon>
        <taxon>Pterygota</taxon>
        <taxon>Neoptera</taxon>
        <taxon>Endopterygota</taxon>
        <taxon>Diptera</taxon>
        <taxon>Brachycera</taxon>
        <taxon>Muscomorpha</taxon>
        <taxon>Oestroidea</taxon>
        <taxon>Calliphoridae</taxon>
        <taxon>Luciliinae</taxon>
        <taxon>Lucilia</taxon>
    </lineage>
</organism>
<feature type="domain" description="G protein gamma" evidence="12">
    <location>
        <begin position="1591"/>
        <end position="1668"/>
    </location>
</feature>
<keyword evidence="3 9" id="KW-0067">ATP-binding</keyword>
<feature type="binding site" evidence="9">
    <location>
        <begin position="82"/>
        <end position="89"/>
    </location>
    <ligand>
        <name>ATP</name>
        <dbReference type="ChEBI" id="CHEBI:30616"/>
    </ligand>
</feature>
<dbReference type="GO" id="GO:0008608">
    <property type="term" value="P:attachment of spindle microtubules to kinetochore"/>
    <property type="evidence" value="ECO:0007669"/>
    <property type="project" value="UniProtKB-ARBA"/>
</dbReference>
<evidence type="ECO:0000256" key="5">
    <source>
        <dbReference type="ARBA" id="ARBA00023175"/>
    </source>
</evidence>
<feature type="coiled-coil region" evidence="10">
    <location>
        <begin position="337"/>
        <end position="377"/>
    </location>
</feature>
<dbReference type="PANTHER" id="PTHR47968">
    <property type="entry name" value="CENTROMERE PROTEIN E"/>
    <property type="match status" value="1"/>
</dbReference>
<dbReference type="EMBL" id="JRES01001119">
    <property type="protein sequence ID" value="KNC25376.1"/>
    <property type="molecule type" value="Genomic_DNA"/>
</dbReference>
<dbReference type="PROSITE" id="PS50058">
    <property type="entry name" value="G_PROTEIN_GAMMA"/>
    <property type="match status" value="1"/>
</dbReference>
<feature type="coiled-coil region" evidence="10">
    <location>
        <begin position="2605"/>
        <end position="2646"/>
    </location>
</feature>
<evidence type="ECO:0000256" key="7">
    <source>
        <dbReference type="ARBA" id="ARBA00070169"/>
    </source>
</evidence>
<feature type="region of interest" description="Disordered" evidence="11">
    <location>
        <begin position="2346"/>
        <end position="2365"/>
    </location>
</feature>
<dbReference type="OMA" id="ENECFSA"/>
<evidence type="ECO:0000256" key="1">
    <source>
        <dbReference type="ARBA" id="ARBA00004245"/>
    </source>
</evidence>
<reference evidence="14 15" key="1">
    <citation type="journal article" date="2015" name="Nat. Commun.">
        <title>Lucilia cuprina genome unlocks parasitic fly biology to underpin future interventions.</title>
        <authorList>
            <person name="Anstead C.A."/>
            <person name="Korhonen P.K."/>
            <person name="Young N.D."/>
            <person name="Hall R.S."/>
            <person name="Jex A.R."/>
            <person name="Murali S.C."/>
            <person name="Hughes D.S."/>
            <person name="Lee S.F."/>
            <person name="Perry T."/>
            <person name="Stroehlein A.J."/>
            <person name="Ansell B.R."/>
            <person name="Breugelmans B."/>
            <person name="Hofmann A."/>
            <person name="Qu J."/>
            <person name="Dugan S."/>
            <person name="Lee S.L."/>
            <person name="Chao H."/>
            <person name="Dinh H."/>
            <person name="Han Y."/>
            <person name="Doddapaneni H.V."/>
            <person name="Worley K.C."/>
            <person name="Muzny D.M."/>
            <person name="Ioannidis P."/>
            <person name="Waterhouse R.M."/>
            <person name="Zdobnov E.M."/>
            <person name="James P.J."/>
            <person name="Bagnall N.H."/>
            <person name="Kotze A.C."/>
            <person name="Gibbs R.A."/>
            <person name="Richards S."/>
            <person name="Batterham P."/>
            <person name="Gasser R.B."/>
        </authorList>
    </citation>
    <scope>NUCLEOTIDE SEQUENCE [LARGE SCALE GENOMIC DNA]</scope>
    <source>
        <strain evidence="14 15">LS</strain>
        <tissue evidence="14">Full body</tissue>
    </source>
</reference>
<dbReference type="GO" id="GO:0007186">
    <property type="term" value="P:G protein-coupled receptor signaling pathway"/>
    <property type="evidence" value="ECO:0007669"/>
    <property type="project" value="InterPro"/>
</dbReference>
<dbReference type="Pfam" id="PF00225">
    <property type="entry name" value="Kinesin"/>
    <property type="match status" value="1"/>
</dbReference>
<feature type="region of interest" description="Disordered" evidence="11">
    <location>
        <begin position="2389"/>
        <end position="2415"/>
    </location>
</feature>
<dbReference type="PROSITE" id="PS00411">
    <property type="entry name" value="KINESIN_MOTOR_1"/>
    <property type="match status" value="1"/>
</dbReference>
<comment type="subcellular location">
    <subcellularLocation>
        <location evidence="1">Cytoplasm</location>
        <location evidence="1">Cytoskeleton</location>
    </subcellularLocation>
</comment>
<dbReference type="GO" id="GO:0000779">
    <property type="term" value="C:condensed chromosome, centromeric region"/>
    <property type="evidence" value="ECO:0007669"/>
    <property type="project" value="UniProtKB-ARBA"/>
</dbReference>
<dbReference type="GO" id="GO:0005524">
    <property type="term" value="F:ATP binding"/>
    <property type="evidence" value="ECO:0007669"/>
    <property type="project" value="UniProtKB-UniRule"/>
</dbReference>
<dbReference type="SMART" id="SM00129">
    <property type="entry name" value="KISc"/>
    <property type="match status" value="1"/>
</dbReference>
<name>A0A0L0BZI6_LUCCU</name>
<dbReference type="FunFam" id="3.40.850.10:FF:000026">
    <property type="entry name" value="Centromere-associated protein E"/>
    <property type="match status" value="1"/>
</dbReference>
<feature type="coiled-coil region" evidence="10">
    <location>
        <begin position="554"/>
        <end position="668"/>
    </location>
</feature>
<evidence type="ECO:0000256" key="3">
    <source>
        <dbReference type="ARBA" id="ARBA00022840"/>
    </source>
</evidence>
<accession>A0A0L0BZI6</accession>
<dbReference type="Proteomes" id="UP000037069">
    <property type="component" value="Unassembled WGS sequence"/>
</dbReference>
<comment type="caution">
    <text evidence="14">The sequence shown here is derived from an EMBL/GenBank/DDBJ whole genome shotgun (WGS) entry which is preliminary data.</text>
</comment>
<dbReference type="PRINTS" id="PR00380">
    <property type="entry name" value="KINESINHEAVY"/>
</dbReference>
<keyword evidence="15" id="KW-1185">Reference proteome</keyword>
<keyword evidence="2 9" id="KW-0547">Nucleotide-binding</keyword>
<proteinExistence type="inferred from homology"/>
<feature type="coiled-coil region" evidence="10">
    <location>
        <begin position="1157"/>
        <end position="2262"/>
    </location>
</feature>
<dbReference type="GO" id="GO:0000278">
    <property type="term" value="P:mitotic cell cycle"/>
    <property type="evidence" value="ECO:0007669"/>
    <property type="project" value="UniProtKB-ARBA"/>
</dbReference>
<gene>
    <name evidence="14" type="ORF">FF38_07584</name>
</gene>
<feature type="coiled-coil region" evidence="10">
    <location>
        <begin position="2292"/>
        <end position="2333"/>
    </location>
</feature>
<evidence type="ECO:0000313" key="15">
    <source>
        <dbReference type="Proteomes" id="UP000037069"/>
    </source>
</evidence>
<evidence type="ECO:0000259" key="12">
    <source>
        <dbReference type="PROSITE" id="PS50058"/>
    </source>
</evidence>
<evidence type="ECO:0000313" key="14">
    <source>
        <dbReference type="EMBL" id="KNC25376.1"/>
    </source>
</evidence>
<evidence type="ECO:0000256" key="8">
    <source>
        <dbReference type="ARBA" id="ARBA00081766"/>
    </source>
</evidence>
<sequence>MSGRNSIQVAIKLRPLFRKEKDQNCWRVVDNSIQLVDSQSEPYYFDHIFDQDATNQIIFDKMAKQIVHSAIQGFNGTIFAYGQTSSGKTYTMMGDDDNPGVMVLAAKEIFKEIERAQDRQFLLRVGYIEIYNEKIYDLLNKKNQDLKIHETSTGIVSVNCEECIIRSEDDLLNHLNKGGKERTVGETNMNERSSRSHAIFRIIIESRKMDRTEEDDAVIQSVINLVDLAGSERADQTGARGTRLKEGGHINKSLLFLSNVIKRLSENEDDKYVSFRDSKLTRILQASLGGNALTAIICTIKPNAVEETHSTLNFALRAKAIKNKPQVNEIISDATMMKRLEHEIKVLKTRLEEEQRKNESQIKVRQLEQRIKDEDLKIISCNSLHSIRNREKRRRTWCPSSTNLDASTVGQQPSALPVPTIGNQFVTGLPHTSRLQAPKVSYYNTPLITMRPPTEPPSAPKFGAGLPLPPENLPEIDEEFAPAEMVNFEMLSPLHTPRNQQLQRNFSITPKLTACARSTLEKVEHDLLELQSFTNLENKAEVQHEPDLALKRKVETLSQRNAVLENERLEYLQLKDEIVITTENLSETQKRCDELQIQLSKLTNSNKEANQKIAKYEAELAELKKTNEKLEMENREAVNLEFEFQRHKNKSKLRENELLEALNDKEKEICKLEKSLNTITAERLQNSKEELLQKSQIEGDASNVDGKVCVKCEDLQRLLEDNKKVTLEFEKLTLEYEKLKLNYVEIEKENDSNKLRIVQLEELQEKEKAECEKLLKYVQHLREKLQNVQRDYEQLSSENSSKHDECMALNRQVEVAREEMVVLEEKFTKLELSWQEQQQTINDIEKQYASIQTKYEELQNQYEQLENTKGQSLADCQRLEQDNVELQTEIEDLKKKVQDAQQRLLESNEKYEETAKENKTANEEYTAETFKIQQENEQLRKQLQEIQTQFEDLQKEYDDLSNQLMDNLQDSESLKNENTKLLEKLQEYEDKNEDVCRAEAEIQELKSQLEKVLTSEKKTQLKTPSPGRSSSMRSSGVCVEEEEDYEEYPQSQDLLRKFCELSESLTEIELEHTKGKTKVFRSASKNSTPNSYKMYLKNIMGVRKSQKEFDMEIENIHLQGSFKHHSFHIVELSGEAAEDNYDKSCEMECDTSVTNGCENMTEYIEKLKEEIVQLKAINEQERLSNKSLLESTERAFSEMREQITQLSAELLEKSIFVENCACKTYQQQIETLEKEKADITIICEELQEKVNCTLNGSFNMLMNTTAPGVEVKALTEDKLNELEQLKRREQELLESFDSQTKTLEELTQRYLDMEADLETAREQLETQEKEFKEKNNQLQLEILQKLELSASEYRDNMKKYNKEWEERKEEYEETIKSLRQQIEDLKQQTIATPEKLKQEIKQEIVVDIENNETVKENLENVCDKVEDREEQLVGEAQEDVEMPEDIETIKQDRTRLEEEKQNLQQQLNTVEMQLENLKEENRTQYEEIALLDSKIESLEELLNDAKHLHETVARENASLETQIKDLEEDLNCIPQLHDKNQQLNDKIEKLNGEYTQLQDKLQKAELQIQEFCKEDAKREEQIQTLQSKLNHLAALEEEKLNLTKDFENLKQEYSQIQAKLLNAEEQIQEFCSEDTNREELIQSLQNKLAHMTSVEEEKKSLENECSQLKETLRQLQEKETKTLKEIESLKEREAAINENLSELVKSQSELRLEKCTLEEKLQQVSSDYNLLKTDQAQLESQLSKLTEERKSLNEQCLLLQEEKTTLEEQLKCLKEKEKAEELLEQMIKEKAELIQNLRLTTEKLEIAQNQLEEKAIENTQIQQDLQSLKDTLSKSIEEKQQQLEETERNLEKSKQDNVNLHQELQTLKEILCQVNEEKQEQQMEMEKHKQESQQLKEDLVALKEQLTKIQQEKQEQQLNLEKAQQQHNNLQQELETFKLALSKAMEEKQQQFNNLENNYQTSQQQNQQLQQNIQDLQVALSSSKEEQQQQLNENTQLQNELQSTKQSLAKLQEEQQNLQEKLLNYEKLNEDKNKLEATLNILKSAQSGALNSLQEERDQLQLTLQQYEQQNKQYKEKEETLQGKIEALHQHLHEVRSKAQSYEKLLQEHEEVEIALTSTTATNQKLQQEIQQLTSQQETYASMIENLSCEIEKLNLQLDKHLNEKEMLQTKLSHLNQTLQGEQSSLQRNNQELKSSLDELKLKYESLQSTNTQMEQLNQQLVEQLKGLQEKLIRFNGVQEELNLLKVQHSELQLKMKETVEEAGRCSLTLRDEVEHHKQLLQKQAESFNLLKVEMETQQQTLTDENHKLSQNIETLQSEKLALEDKLREITVRNFEQDLQRQAIDATANTSIDSNTSYSPKGRRSLERMGGVMGSDFKANVSIEEKLSAMQQKNSTTAERKNRRISTHDERRRQSYWGAAHDKETMTEPVDTSCNCIELDRKLKECERNLFIKNSQVTALSMELKNHPLKDENAALMKRFQEEQDKHRIEIKRYKNKLYEQTAKAEKAIAAAAHATAKSQHVAANAALAAEQQTTTPVLPKVVADVEIQTDDDLSNSIQKLQGKYNDLKNICRYRYNVIKELEEKVAQKENSDGNSLSALDAAQYKVLNNQCESLKKELKTVKEKYENAKKVLHSRREEIMKLRAELEKSQ</sequence>
<evidence type="ECO:0000256" key="6">
    <source>
        <dbReference type="ARBA" id="ARBA00023212"/>
    </source>
</evidence>
<evidence type="ECO:0000256" key="9">
    <source>
        <dbReference type="PROSITE-ProRule" id="PRU00283"/>
    </source>
</evidence>
<dbReference type="GO" id="GO:0030071">
    <property type="term" value="P:regulation of mitotic metaphase/anaphase transition"/>
    <property type="evidence" value="ECO:0007669"/>
    <property type="project" value="UniProtKB-ARBA"/>
</dbReference>
<feature type="domain" description="Kinesin motor" evidence="13">
    <location>
        <begin position="6"/>
        <end position="321"/>
    </location>
</feature>
<evidence type="ECO:0000256" key="11">
    <source>
        <dbReference type="SAM" id="MobiDB-lite"/>
    </source>
</evidence>
<dbReference type="OrthoDB" id="21525at2759"/>
<dbReference type="SUPFAM" id="SSF90257">
    <property type="entry name" value="Myosin rod fragments"/>
    <property type="match status" value="1"/>
</dbReference>
<comment type="similarity">
    <text evidence="9">Belongs to the TRAFAC class myosin-kinesin ATPase superfamily. Kinesin family.</text>
</comment>
<dbReference type="InterPro" id="IPR027417">
    <property type="entry name" value="P-loop_NTPase"/>
</dbReference>
<keyword evidence="6" id="KW-0206">Cytoskeleton</keyword>
<dbReference type="STRING" id="7375.A0A0L0BZI6"/>
<dbReference type="GO" id="GO:0003777">
    <property type="term" value="F:microtubule motor activity"/>
    <property type="evidence" value="ECO:0007669"/>
    <property type="project" value="InterPro"/>
</dbReference>
<dbReference type="InterPro" id="IPR001752">
    <property type="entry name" value="Kinesin_motor_dom"/>
</dbReference>
<dbReference type="InterPro" id="IPR019821">
    <property type="entry name" value="Kinesin_motor_CS"/>
</dbReference>
<dbReference type="InterPro" id="IPR015898">
    <property type="entry name" value="G-protein_gamma-like_dom"/>
</dbReference>
<dbReference type="GO" id="GO:0043515">
    <property type="term" value="F:kinetochore binding"/>
    <property type="evidence" value="ECO:0007669"/>
    <property type="project" value="UniProtKB-ARBA"/>
</dbReference>
<evidence type="ECO:0000256" key="4">
    <source>
        <dbReference type="ARBA" id="ARBA00023054"/>
    </source>
</evidence>
<dbReference type="GO" id="GO:0000226">
    <property type="term" value="P:microtubule cytoskeleton organization"/>
    <property type="evidence" value="ECO:0007669"/>
    <property type="project" value="UniProtKB-ARBA"/>
</dbReference>
<dbReference type="SUPFAM" id="SSF52540">
    <property type="entry name" value="P-loop containing nucleoside triphosphate hydrolases"/>
    <property type="match status" value="1"/>
</dbReference>